<evidence type="ECO:0000256" key="1">
    <source>
        <dbReference type="ARBA" id="ARBA00006432"/>
    </source>
</evidence>
<evidence type="ECO:0000256" key="4">
    <source>
        <dbReference type="ARBA" id="ARBA00066616"/>
    </source>
</evidence>
<dbReference type="OrthoDB" id="9803968at2"/>
<evidence type="ECO:0000313" key="9">
    <source>
        <dbReference type="Proteomes" id="UP000275232"/>
    </source>
</evidence>
<dbReference type="Gene3D" id="3.30.300.30">
    <property type="match status" value="1"/>
</dbReference>
<evidence type="ECO:0000259" key="7">
    <source>
        <dbReference type="Pfam" id="PF13193"/>
    </source>
</evidence>
<name>A0A3N5CVY2_9SPHN</name>
<dbReference type="GO" id="GO:0006631">
    <property type="term" value="P:fatty acid metabolic process"/>
    <property type="evidence" value="ECO:0007669"/>
    <property type="project" value="TreeGrafter"/>
</dbReference>
<dbReference type="GO" id="GO:0031956">
    <property type="term" value="F:medium-chain fatty acid-CoA ligase activity"/>
    <property type="evidence" value="ECO:0007669"/>
    <property type="project" value="TreeGrafter"/>
</dbReference>
<evidence type="ECO:0000256" key="3">
    <source>
        <dbReference type="ARBA" id="ARBA00051915"/>
    </source>
</evidence>
<accession>A0A3N5CVY2</accession>
<comment type="similarity">
    <text evidence="1">Belongs to the ATP-dependent AMP-binding enzyme family.</text>
</comment>
<dbReference type="Pfam" id="PF00501">
    <property type="entry name" value="AMP-binding"/>
    <property type="match status" value="1"/>
</dbReference>
<dbReference type="Gene3D" id="3.40.50.980">
    <property type="match status" value="2"/>
</dbReference>
<dbReference type="InterPro" id="IPR045851">
    <property type="entry name" value="AMP-bd_C_sf"/>
</dbReference>
<dbReference type="Pfam" id="PF13193">
    <property type="entry name" value="AMP-binding_C"/>
    <property type="match status" value="1"/>
</dbReference>
<evidence type="ECO:0000256" key="2">
    <source>
        <dbReference type="ARBA" id="ARBA00022598"/>
    </source>
</evidence>
<comment type="caution">
    <text evidence="8">The sequence shown here is derived from an EMBL/GenBank/DDBJ whole genome shotgun (WGS) entry which is preliminary data.</text>
</comment>
<evidence type="ECO:0000259" key="6">
    <source>
        <dbReference type="Pfam" id="PF00501"/>
    </source>
</evidence>
<evidence type="ECO:0000256" key="5">
    <source>
        <dbReference type="ARBA" id="ARBA00067668"/>
    </source>
</evidence>
<dbReference type="RefSeq" id="WP_123880331.1">
    <property type="nucleotide sequence ID" value="NZ_RPFZ01000001.1"/>
</dbReference>
<dbReference type="PROSITE" id="PS00455">
    <property type="entry name" value="AMP_BINDING"/>
    <property type="match status" value="1"/>
</dbReference>
<dbReference type="InterPro" id="IPR000873">
    <property type="entry name" value="AMP-dep_synth/lig_dom"/>
</dbReference>
<feature type="domain" description="AMP-dependent synthetase/ligase" evidence="6">
    <location>
        <begin position="28"/>
        <end position="392"/>
    </location>
</feature>
<dbReference type="InterPro" id="IPR020845">
    <property type="entry name" value="AMP-binding_CS"/>
</dbReference>
<proteinExistence type="inferred from homology"/>
<dbReference type="Gene3D" id="2.30.38.10">
    <property type="entry name" value="Luciferase, Domain 3"/>
    <property type="match status" value="1"/>
</dbReference>
<evidence type="ECO:0000313" key="8">
    <source>
        <dbReference type="EMBL" id="RPF71660.1"/>
    </source>
</evidence>
<organism evidence="8 9">
    <name type="scientific">Aurantiacibacter spongiae</name>
    <dbReference type="NCBI Taxonomy" id="2488860"/>
    <lineage>
        <taxon>Bacteria</taxon>
        <taxon>Pseudomonadati</taxon>
        <taxon>Pseudomonadota</taxon>
        <taxon>Alphaproteobacteria</taxon>
        <taxon>Sphingomonadales</taxon>
        <taxon>Erythrobacteraceae</taxon>
        <taxon>Aurantiacibacter</taxon>
    </lineage>
</organism>
<keyword evidence="9" id="KW-1185">Reference proteome</keyword>
<dbReference type="InterPro" id="IPR025110">
    <property type="entry name" value="AMP-bd_C"/>
</dbReference>
<gene>
    <name evidence="8" type="ORF">EG799_08525</name>
</gene>
<protein>
    <recommendedName>
        <fullName evidence="5">3-methylmercaptopropionyl-CoA ligase</fullName>
        <ecNumber evidence="4">6.2.1.44</ecNumber>
    </recommendedName>
</protein>
<dbReference type="EMBL" id="RPFZ01000001">
    <property type="protein sequence ID" value="RPF71660.1"/>
    <property type="molecule type" value="Genomic_DNA"/>
</dbReference>
<dbReference type="PANTHER" id="PTHR43201:SF5">
    <property type="entry name" value="MEDIUM-CHAIN ACYL-COA LIGASE ACSF2, MITOCHONDRIAL"/>
    <property type="match status" value="1"/>
</dbReference>
<sequence>MAERRLTRSYCDWFADEAILDCTIGGLLRKQAGRTPDDHALVEGLSDGTAGRRWTYAELLHDADRLARSMVSRYRKGERVAVWAPNIPEWVIIEYAAALAGLTLVTVNPAYQKRELDYILRQSGSAGLFLIEEFRGNRMGEIARGVAGGIPHLREVIDMRDEAAFFGGGDEAASTLPEIATSDPAQIQYTSGTTGFPKGVVLSHRNLANNARLFVESGELEGGATIGLTPLFHTMGCSMSVLGSMQVGATYVPLVGFDPDAALDLMESEKVVWTISVPTMAMAMIEAQRKRPRDLSALRVIGVGGAMVAPELVRAAREVLGAEIRVAYGQTESSPLITTCRPGDSDEDIAGTIGRPASGCEVGIFDPESGDVLPCDTVGEIRARSYATMIGYNDDPEATAAAIDGEGWLHTGDLGRMDDRGFVTITGRVREMIIRGGENLFPAEIENVLLEHPDVAECAVVGVPDERFGEGVAAFVRTVDDRPLDVEALRAHCRAQISAQKCPAHWERVREFPLTGSGKIRKFKLREQWEAEHRVAPPQEEDA</sequence>
<comment type="catalytic activity">
    <reaction evidence="3">
        <text>3-(methylsulfanyl)propanoate + ATP + CoA = 3-(methylsulfanyl)propanoyl-CoA + AMP + diphosphate</text>
        <dbReference type="Rhea" id="RHEA:43052"/>
        <dbReference type="ChEBI" id="CHEBI:30616"/>
        <dbReference type="ChEBI" id="CHEBI:33019"/>
        <dbReference type="ChEBI" id="CHEBI:49016"/>
        <dbReference type="ChEBI" id="CHEBI:57287"/>
        <dbReference type="ChEBI" id="CHEBI:82815"/>
        <dbReference type="ChEBI" id="CHEBI:456215"/>
        <dbReference type="EC" id="6.2.1.44"/>
    </reaction>
    <physiologicalReaction direction="left-to-right" evidence="3">
        <dbReference type="Rhea" id="RHEA:43053"/>
    </physiologicalReaction>
</comment>
<keyword evidence="2" id="KW-0436">Ligase</keyword>
<feature type="domain" description="AMP-binding enzyme C-terminal" evidence="7">
    <location>
        <begin position="444"/>
        <end position="519"/>
    </location>
</feature>
<dbReference type="EC" id="6.2.1.44" evidence="4"/>
<dbReference type="PANTHER" id="PTHR43201">
    <property type="entry name" value="ACYL-COA SYNTHETASE"/>
    <property type="match status" value="1"/>
</dbReference>
<dbReference type="FunFam" id="3.30.300.30:FF:000008">
    <property type="entry name" value="2,3-dihydroxybenzoate-AMP ligase"/>
    <property type="match status" value="1"/>
</dbReference>
<reference evidence="8 9" key="1">
    <citation type="submission" date="2018-11" db="EMBL/GenBank/DDBJ databases">
        <title>Erythrobacter spongiae sp. nov., isolated from a marine sponge.</title>
        <authorList>
            <person name="Zhuang L."/>
            <person name="Luo L."/>
        </authorList>
    </citation>
    <scope>NUCLEOTIDE SEQUENCE [LARGE SCALE GENOMIC DNA]</scope>
    <source>
        <strain evidence="8 9">HN-E23</strain>
    </source>
</reference>
<dbReference type="Proteomes" id="UP000275232">
    <property type="component" value="Unassembled WGS sequence"/>
</dbReference>
<dbReference type="AlphaFoldDB" id="A0A3N5CVY2"/>
<dbReference type="SUPFAM" id="SSF56801">
    <property type="entry name" value="Acetyl-CoA synthetase-like"/>
    <property type="match status" value="1"/>
</dbReference>